<feature type="transmembrane region" description="Helical" evidence="5">
    <location>
        <begin position="12"/>
        <end position="30"/>
    </location>
</feature>
<dbReference type="Proteomes" id="UP000283530">
    <property type="component" value="Unassembled WGS sequence"/>
</dbReference>
<feature type="transmembrane region" description="Helical" evidence="5">
    <location>
        <begin position="218"/>
        <end position="241"/>
    </location>
</feature>
<comment type="subcellular location">
    <subcellularLocation>
        <location evidence="1">Membrane</location>
        <topology evidence="1">Multi-pass membrane protein</topology>
    </subcellularLocation>
</comment>
<feature type="transmembrane region" description="Helical" evidence="5">
    <location>
        <begin position="42"/>
        <end position="63"/>
    </location>
</feature>
<dbReference type="InterPro" id="IPR030184">
    <property type="entry name" value="WAT1-related"/>
</dbReference>
<sequence length="290" mass="32099">MVRQSILPEKKKLYLAMLALQFCYAGFHIVSRTALNMGVSKVVFPVYRNIIALLLLAPFAYILEKITANQGFYLLGLYYASPTFASAIQNSVPAITFAMAAALRLLFHFNVHVRLEQVNIMRKDGLAKVLGTIASIGGATIITLYKGLPLFHHQSQQLLGDAVEGSTMFFSPKMGNWTLGCLYLLGNCFAWSGWIVLQGLVASGISFSLQIWCIDRGGPLFVAVFQPMQTVLVAIMASLILGDQLYSGGYVFCLLNFLLSFVHLGPINLIRNVDHMVLMWMGNVQKPPRK</sequence>
<evidence type="ECO:0000256" key="1">
    <source>
        <dbReference type="ARBA" id="ARBA00004141"/>
    </source>
</evidence>
<keyword evidence="3 5" id="KW-1133">Transmembrane helix</keyword>
<keyword evidence="4 5" id="KW-0472">Membrane</keyword>
<keyword evidence="7" id="KW-1185">Reference proteome</keyword>
<organism evidence="6 7">
    <name type="scientific">Cinnamomum micranthum f. kanehirae</name>
    <dbReference type="NCBI Taxonomy" id="337451"/>
    <lineage>
        <taxon>Eukaryota</taxon>
        <taxon>Viridiplantae</taxon>
        <taxon>Streptophyta</taxon>
        <taxon>Embryophyta</taxon>
        <taxon>Tracheophyta</taxon>
        <taxon>Spermatophyta</taxon>
        <taxon>Magnoliopsida</taxon>
        <taxon>Magnoliidae</taxon>
        <taxon>Laurales</taxon>
        <taxon>Lauraceae</taxon>
        <taxon>Cinnamomum</taxon>
    </lineage>
</organism>
<evidence type="ECO:0000256" key="2">
    <source>
        <dbReference type="ARBA" id="ARBA00022692"/>
    </source>
</evidence>
<evidence type="ECO:0000256" key="3">
    <source>
        <dbReference type="ARBA" id="ARBA00022989"/>
    </source>
</evidence>
<dbReference type="EMBL" id="QPKB01000010">
    <property type="protein sequence ID" value="RWR93926.1"/>
    <property type="molecule type" value="Genomic_DNA"/>
</dbReference>
<feature type="transmembrane region" description="Helical" evidence="5">
    <location>
        <begin position="125"/>
        <end position="145"/>
    </location>
</feature>
<protein>
    <submittedName>
        <fullName evidence="6">WAT1-related protein</fullName>
    </submittedName>
</protein>
<keyword evidence="2 5" id="KW-0812">Transmembrane</keyword>
<feature type="transmembrane region" description="Helical" evidence="5">
    <location>
        <begin position="177"/>
        <end position="197"/>
    </location>
</feature>
<feature type="transmembrane region" description="Helical" evidence="5">
    <location>
        <begin position="247"/>
        <end position="270"/>
    </location>
</feature>
<feature type="transmembrane region" description="Helical" evidence="5">
    <location>
        <begin position="70"/>
        <end position="88"/>
    </location>
</feature>
<dbReference type="AlphaFoldDB" id="A0A443PT43"/>
<evidence type="ECO:0000256" key="4">
    <source>
        <dbReference type="ARBA" id="ARBA00023136"/>
    </source>
</evidence>
<evidence type="ECO:0000313" key="7">
    <source>
        <dbReference type="Proteomes" id="UP000283530"/>
    </source>
</evidence>
<reference evidence="6 7" key="1">
    <citation type="journal article" date="2019" name="Nat. Plants">
        <title>Stout camphor tree genome fills gaps in understanding of flowering plant genome evolution.</title>
        <authorList>
            <person name="Chaw S.M."/>
            <person name="Liu Y.C."/>
            <person name="Wu Y.W."/>
            <person name="Wang H.Y."/>
            <person name="Lin C.I."/>
            <person name="Wu C.S."/>
            <person name="Ke H.M."/>
            <person name="Chang L.Y."/>
            <person name="Hsu C.Y."/>
            <person name="Yang H.T."/>
            <person name="Sudianto E."/>
            <person name="Hsu M.H."/>
            <person name="Wu K.P."/>
            <person name="Wang L.N."/>
            <person name="Leebens-Mack J.H."/>
            <person name="Tsai I.J."/>
        </authorList>
    </citation>
    <scope>NUCLEOTIDE SEQUENCE [LARGE SCALE GENOMIC DNA]</scope>
    <source>
        <strain evidence="7">cv. Chaw 1501</strain>
        <tissue evidence="6">Young leaves</tissue>
    </source>
</reference>
<evidence type="ECO:0000256" key="5">
    <source>
        <dbReference type="SAM" id="Phobius"/>
    </source>
</evidence>
<dbReference type="GO" id="GO:0022857">
    <property type="term" value="F:transmembrane transporter activity"/>
    <property type="evidence" value="ECO:0007669"/>
    <property type="project" value="InterPro"/>
</dbReference>
<dbReference type="GO" id="GO:0016020">
    <property type="term" value="C:membrane"/>
    <property type="evidence" value="ECO:0007669"/>
    <property type="project" value="InterPro"/>
</dbReference>
<gene>
    <name evidence="6" type="ORF">CKAN_02320300</name>
</gene>
<name>A0A443PT43_9MAGN</name>
<dbReference type="PANTHER" id="PTHR31218">
    <property type="entry name" value="WAT1-RELATED PROTEIN"/>
    <property type="match status" value="1"/>
</dbReference>
<dbReference type="InterPro" id="IPR037185">
    <property type="entry name" value="EmrE-like"/>
</dbReference>
<evidence type="ECO:0000313" key="6">
    <source>
        <dbReference type="EMBL" id="RWR93926.1"/>
    </source>
</evidence>
<dbReference type="OrthoDB" id="1728340at2759"/>
<comment type="caution">
    <text evidence="6">The sequence shown here is derived from an EMBL/GenBank/DDBJ whole genome shotgun (WGS) entry which is preliminary data.</text>
</comment>
<accession>A0A443PT43</accession>
<dbReference type="SUPFAM" id="SSF103481">
    <property type="entry name" value="Multidrug resistance efflux transporter EmrE"/>
    <property type="match status" value="1"/>
</dbReference>
<proteinExistence type="predicted"/>
<feature type="transmembrane region" description="Helical" evidence="5">
    <location>
        <begin position="94"/>
        <end position="113"/>
    </location>
</feature>